<dbReference type="AlphaFoldDB" id="A0A9W6UY61"/>
<accession>A0A9W6UY61</accession>
<comment type="caution">
    <text evidence="2">The sequence shown here is derived from an EMBL/GenBank/DDBJ whole genome shotgun (WGS) entry which is preliminary data.</text>
</comment>
<keyword evidence="1" id="KW-1133">Transmembrane helix</keyword>
<sequence length="264" mass="27601">MPFPSSVMEQAAQRRLGEPIRAFDTRGARRRALVRPALLALGVVAFAALAVAGFASGRPWPGALAASSAVVCLGGAVSTFRAHAGLLGRTGVPGAVYLFVHGLAVDDGKALGIHRWDEVTAVTVSGVRAAPGARTRWRVTVTVAGERDLVLGDGTPDAGVLGEIVSAEVTARAVPRLMAAVESRERVRLGPFVLGPDGIEKDGDTLAWQALDEAGIDDGVVYARAADGVVQLTALAARVPNAVAFVEVCRRLQARYRDEGDRVH</sequence>
<reference evidence="2" key="1">
    <citation type="submission" date="2023-02" db="EMBL/GenBank/DDBJ databases">
        <title>Actinomadura rubrobrunea NBRC 14622.</title>
        <authorList>
            <person name="Ichikawa N."/>
            <person name="Sato H."/>
            <person name="Tonouchi N."/>
        </authorList>
    </citation>
    <scope>NUCLEOTIDE SEQUENCE</scope>
    <source>
        <strain evidence="2">NBRC 14622</strain>
    </source>
</reference>
<organism evidence="2 3">
    <name type="scientific">Actinomadura rubrobrunea</name>
    <dbReference type="NCBI Taxonomy" id="115335"/>
    <lineage>
        <taxon>Bacteria</taxon>
        <taxon>Bacillati</taxon>
        <taxon>Actinomycetota</taxon>
        <taxon>Actinomycetes</taxon>
        <taxon>Streptosporangiales</taxon>
        <taxon>Thermomonosporaceae</taxon>
        <taxon>Actinomadura</taxon>
    </lineage>
</organism>
<dbReference type="Pfam" id="PF20226">
    <property type="entry name" value="DUF6585"/>
    <property type="match status" value="1"/>
</dbReference>
<feature type="transmembrane region" description="Helical" evidence="1">
    <location>
        <begin position="33"/>
        <end position="54"/>
    </location>
</feature>
<keyword evidence="1" id="KW-0472">Membrane</keyword>
<keyword evidence="1" id="KW-0812">Transmembrane</keyword>
<evidence type="ECO:0000256" key="1">
    <source>
        <dbReference type="SAM" id="Phobius"/>
    </source>
</evidence>
<dbReference type="Proteomes" id="UP001165124">
    <property type="component" value="Unassembled WGS sequence"/>
</dbReference>
<evidence type="ECO:0000313" key="2">
    <source>
        <dbReference type="EMBL" id="GLW65390.1"/>
    </source>
</evidence>
<proteinExistence type="predicted"/>
<dbReference type="InterPro" id="IPR046492">
    <property type="entry name" value="DUF6585"/>
</dbReference>
<dbReference type="EMBL" id="BSRZ01000008">
    <property type="protein sequence ID" value="GLW65390.1"/>
    <property type="molecule type" value="Genomic_DNA"/>
</dbReference>
<gene>
    <name evidence="2" type="ORF">Arub01_36340</name>
</gene>
<keyword evidence="3" id="KW-1185">Reference proteome</keyword>
<protein>
    <submittedName>
        <fullName evidence="2">Uncharacterized protein</fullName>
    </submittedName>
</protein>
<evidence type="ECO:0000313" key="3">
    <source>
        <dbReference type="Proteomes" id="UP001165124"/>
    </source>
</evidence>
<name>A0A9W6UY61_9ACTN</name>